<dbReference type="PANTHER" id="PTHR33375">
    <property type="entry name" value="CHROMOSOME-PARTITIONING PROTEIN PARB-RELATED"/>
    <property type="match status" value="1"/>
</dbReference>
<dbReference type="CDD" id="cd16393">
    <property type="entry name" value="SPO0J_N"/>
    <property type="match status" value="1"/>
</dbReference>
<evidence type="ECO:0000259" key="6">
    <source>
        <dbReference type="SMART" id="SM00470"/>
    </source>
</evidence>
<dbReference type="InterPro" id="IPR003115">
    <property type="entry name" value="ParB_N"/>
</dbReference>
<dbReference type="SUPFAM" id="SSF110849">
    <property type="entry name" value="ParB/Sulfiredoxin"/>
    <property type="match status" value="1"/>
</dbReference>
<evidence type="ECO:0000256" key="2">
    <source>
        <dbReference type="ARBA" id="ARBA00022372"/>
    </source>
</evidence>
<name>A0A084IJ99_SALHC</name>
<evidence type="ECO:0000313" key="8">
    <source>
        <dbReference type="Proteomes" id="UP000028302"/>
    </source>
</evidence>
<evidence type="ECO:0000256" key="4">
    <source>
        <dbReference type="ARBA" id="ARBA00023125"/>
    </source>
</evidence>
<dbReference type="InterPro" id="IPR004437">
    <property type="entry name" value="ParB/RepB/Spo0J"/>
</dbReference>
<dbReference type="Gene3D" id="3.90.1530.30">
    <property type="match status" value="1"/>
</dbReference>
<evidence type="ECO:0000313" key="7">
    <source>
        <dbReference type="EMBL" id="KEZ76783.1"/>
    </source>
</evidence>
<dbReference type="Pfam" id="PF17762">
    <property type="entry name" value="HTH_ParB"/>
    <property type="match status" value="1"/>
</dbReference>
<dbReference type="Proteomes" id="UP000028302">
    <property type="component" value="Unassembled WGS sequence"/>
</dbReference>
<dbReference type="PANTHER" id="PTHR33375:SF1">
    <property type="entry name" value="CHROMOSOME-PARTITIONING PROTEIN PARB-RELATED"/>
    <property type="match status" value="1"/>
</dbReference>
<comment type="caution">
    <text evidence="7">The sequence shown here is derived from an EMBL/GenBank/DDBJ whole genome shotgun (WGS) entry which is preliminary data.</text>
</comment>
<dbReference type="InterPro" id="IPR036086">
    <property type="entry name" value="ParB/Sulfiredoxin_sf"/>
</dbReference>
<reference evidence="7 8" key="1">
    <citation type="submission" date="2013-03" db="EMBL/GenBank/DDBJ databases">
        <title>Salinisphaera hydrothermalis C41B8 Genome Sequencing.</title>
        <authorList>
            <person name="Li C."/>
            <person name="Lai Q."/>
            <person name="Shao Z."/>
        </authorList>
    </citation>
    <scope>NUCLEOTIDE SEQUENCE [LARGE SCALE GENOMIC DNA]</scope>
    <source>
        <strain evidence="7 8">C41B8</strain>
    </source>
</reference>
<comment type="similarity">
    <text evidence="1">Belongs to the ParB family.</text>
</comment>
<dbReference type="GO" id="GO:0007059">
    <property type="term" value="P:chromosome segregation"/>
    <property type="evidence" value="ECO:0007669"/>
    <property type="project" value="UniProtKB-KW"/>
</dbReference>
<gene>
    <name evidence="7" type="ORF">C41B8_13090</name>
</gene>
<organism evidence="7 8">
    <name type="scientific">Salinisphaera hydrothermalis (strain C41B8)</name>
    <dbReference type="NCBI Taxonomy" id="1304275"/>
    <lineage>
        <taxon>Bacteria</taxon>
        <taxon>Pseudomonadati</taxon>
        <taxon>Pseudomonadota</taxon>
        <taxon>Gammaproteobacteria</taxon>
        <taxon>Salinisphaerales</taxon>
        <taxon>Salinisphaeraceae</taxon>
        <taxon>Salinisphaera</taxon>
    </lineage>
</organism>
<evidence type="ECO:0000256" key="3">
    <source>
        <dbReference type="ARBA" id="ARBA00022829"/>
    </source>
</evidence>
<evidence type="ECO:0000256" key="5">
    <source>
        <dbReference type="ARBA" id="ARBA00025472"/>
    </source>
</evidence>
<accession>A0A084IJ99</accession>
<sequence length="277" mass="30646">MSTDIDKPFARPEHRIARLPIESIARDPHQARTRFDDAGLAELADSIRESGVIQPVVVTGDPEQGFRLLAGERRWRAAQRAGLAELPAIIRNDLDPEQARVLGLIENLQRESLGVMDTAHGLARLGESHGLTHDAIAARIGKSRAYVSNFLRLRQLAEPVQAMLDEHILSIGHGKILAGLDAATQIRLARRAAAERVSVRRLELWVREQSQPRSEAAAAAPPELAALEQQLAEHVGNSVRIHYNANRRRGELRIAFHDLDEFEGLLARLGFDPESAD</sequence>
<dbReference type="Gene3D" id="1.10.10.2830">
    <property type="match status" value="1"/>
</dbReference>
<keyword evidence="8" id="KW-1185">Reference proteome</keyword>
<keyword evidence="4" id="KW-0238">DNA-binding</keyword>
<comment type="function">
    <text evidence="5">Involved in chromosome partition. Localize to both poles of the predivisional cell following completion of DNA replication. Binds to the DNA origin of replication.</text>
</comment>
<protein>
    <recommendedName>
        <fullName evidence="2">Probable chromosome-partitioning protein ParB</fullName>
    </recommendedName>
</protein>
<dbReference type="STRING" id="1304275.C41B8_13090"/>
<dbReference type="FunFam" id="3.90.1530.30:FF:000001">
    <property type="entry name" value="Chromosome partitioning protein ParB"/>
    <property type="match status" value="1"/>
</dbReference>
<dbReference type="SUPFAM" id="SSF109709">
    <property type="entry name" value="KorB DNA-binding domain-like"/>
    <property type="match status" value="1"/>
</dbReference>
<dbReference type="InterPro" id="IPR057240">
    <property type="entry name" value="ParB_dimer_C"/>
</dbReference>
<dbReference type="GO" id="GO:0003677">
    <property type="term" value="F:DNA binding"/>
    <property type="evidence" value="ECO:0007669"/>
    <property type="project" value="UniProtKB-KW"/>
</dbReference>
<dbReference type="EMBL" id="APNK01000022">
    <property type="protein sequence ID" value="KEZ76783.1"/>
    <property type="molecule type" value="Genomic_DNA"/>
</dbReference>
<dbReference type="Pfam" id="PF02195">
    <property type="entry name" value="ParB_N"/>
    <property type="match status" value="1"/>
</dbReference>
<dbReference type="SMART" id="SM00470">
    <property type="entry name" value="ParB"/>
    <property type="match status" value="1"/>
</dbReference>
<keyword evidence="3" id="KW-0159">Chromosome partition</keyword>
<dbReference type="AlphaFoldDB" id="A0A084IJ99"/>
<proteinExistence type="inferred from homology"/>
<dbReference type="NCBIfam" id="TIGR00180">
    <property type="entry name" value="parB_part"/>
    <property type="match status" value="1"/>
</dbReference>
<dbReference type="InterPro" id="IPR050336">
    <property type="entry name" value="Chromosome_partition/occlusion"/>
</dbReference>
<dbReference type="InterPro" id="IPR041468">
    <property type="entry name" value="HTH_ParB/Spo0J"/>
</dbReference>
<feature type="domain" description="ParB-like N-terminal" evidence="6">
    <location>
        <begin position="17"/>
        <end position="108"/>
    </location>
</feature>
<dbReference type="FunFam" id="1.10.10.2830:FF:000001">
    <property type="entry name" value="Chromosome partitioning protein ParB"/>
    <property type="match status" value="1"/>
</dbReference>
<dbReference type="Pfam" id="PF23552">
    <property type="entry name" value="ParB_C"/>
    <property type="match status" value="1"/>
</dbReference>
<dbReference type="GO" id="GO:0005694">
    <property type="term" value="C:chromosome"/>
    <property type="evidence" value="ECO:0007669"/>
    <property type="project" value="TreeGrafter"/>
</dbReference>
<dbReference type="eggNOG" id="COG1475">
    <property type="taxonomic scope" value="Bacteria"/>
</dbReference>
<evidence type="ECO:0000256" key="1">
    <source>
        <dbReference type="ARBA" id="ARBA00006295"/>
    </source>
</evidence>
<dbReference type="RefSeq" id="WP_051883498.1">
    <property type="nucleotide sequence ID" value="NZ_APNK01000022.1"/>
</dbReference>